<keyword evidence="14" id="KW-1185">Reference proteome</keyword>
<reference evidence="13 14" key="1">
    <citation type="submission" date="2019-02" db="EMBL/GenBank/DDBJ databases">
        <title>Deep-cultivation of Planctomycetes and their phenomic and genomic characterization uncovers novel biology.</title>
        <authorList>
            <person name="Wiegand S."/>
            <person name="Jogler M."/>
            <person name="Boedeker C."/>
            <person name="Pinto D."/>
            <person name="Vollmers J."/>
            <person name="Rivas-Marin E."/>
            <person name="Kohn T."/>
            <person name="Peeters S.H."/>
            <person name="Heuer A."/>
            <person name="Rast P."/>
            <person name="Oberbeckmann S."/>
            <person name="Bunk B."/>
            <person name="Jeske O."/>
            <person name="Meyerdierks A."/>
            <person name="Storesund J.E."/>
            <person name="Kallscheuer N."/>
            <person name="Luecker S."/>
            <person name="Lage O.M."/>
            <person name="Pohl T."/>
            <person name="Merkel B.J."/>
            <person name="Hornburger P."/>
            <person name="Mueller R.-W."/>
            <person name="Bruemmer F."/>
            <person name="Labrenz M."/>
            <person name="Spormann A.M."/>
            <person name="Op den Camp H."/>
            <person name="Overmann J."/>
            <person name="Amann R."/>
            <person name="Jetten M.S.M."/>
            <person name="Mascher T."/>
            <person name="Medema M.H."/>
            <person name="Devos D.P."/>
            <person name="Kaster A.-K."/>
            <person name="Ovreas L."/>
            <person name="Rohde M."/>
            <person name="Galperin M.Y."/>
            <person name="Jogler C."/>
        </authorList>
    </citation>
    <scope>NUCLEOTIDE SEQUENCE [LARGE SCALE GENOMIC DNA]</scope>
    <source>
        <strain evidence="13 14">Pan189</strain>
    </source>
</reference>
<evidence type="ECO:0000259" key="11">
    <source>
        <dbReference type="PROSITE" id="PS51782"/>
    </source>
</evidence>
<evidence type="ECO:0000256" key="10">
    <source>
        <dbReference type="SAM" id="Phobius"/>
    </source>
</evidence>
<dbReference type="EC" id="2.-.-.-" evidence="13"/>
<keyword evidence="6 9" id="KW-0133">Cell shape</keyword>
<evidence type="ECO:0000256" key="8">
    <source>
        <dbReference type="ARBA" id="ARBA00023316"/>
    </source>
</evidence>
<dbReference type="OrthoDB" id="9787225at2"/>
<comment type="pathway">
    <text evidence="1 9">Cell wall biogenesis; peptidoglycan biosynthesis.</text>
</comment>
<dbReference type="PANTHER" id="PTHR30582:SF24">
    <property type="entry name" value="L,D-TRANSPEPTIDASE ERFK_SRFK-RELATED"/>
    <property type="match status" value="1"/>
</dbReference>
<proteinExistence type="inferred from homology"/>
<dbReference type="RefSeq" id="WP_145362557.1">
    <property type="nucleotide sequence ID" value="NZ_CP036268.1"/>
</dbReference>
<dbReference type="GO" id="GO:0008360">
    <property type="term" value="P:regulation of cell shape"/>
    <property type="evidence" value="ECO:0007669"/>
    <property type="project" value="UniProtKB-UniRule"/>
</dbReference>
<evidence type="ECO:0000256" key="2">
    <source>
        <dbReference type="ARBA" id="ARBA00005992"/>
    </source>
</evidence>
<keyword evidence="10" id="KW-1133">Transmembrane helix</keyword>
<keyword evidence="10" id="KW-0812">Transmembrane</keyword>
<dbReference type="Proteomes" id="UP000317318">
    <property type="component" value="Chromosome"/>
</dbReference>
<feature type="domain" description="L,D-TPase catalytic" evidence="12">
    <location>
        <begin position="327"/>
        <end position="455"/>
    </location>
</feature>
<accession>A0A517QXM1</accession>
<dbReference type="AlphaFoldDB" id="A0A517QXM1"/>
<keyword evidence="5" id="KW-0378">Hydrolase</keyword>
<dbReference type="SUPFAM" id="SSF141523">
    <property type="entry name" value="L,D-transpeptidase catalytic domain-like"/>
    <property type="match status" value="1"/>
</dbReference>
<keyword evidence="7 9" id="KW-0573">Peptidoglycan synthesis</keyword>
<dbReference type="PROSITE" id="PS52029">
    <property type="entry name" value="LD_TPASE"/>
    <property type="match status" value="1"/>
</dbReference>
<dbReference type="GO" id="GO:0016757">
    <property type="term" value="F:glycosyltransferase activity"/>
    <property type="evidence" value="ECO:0007669"/>
    <property type="project" value="UniProtKB-KW"/>
</dbReference>
<dbReference type="Gene3D" id="3.10.350.10">
    <property type="entry name" value="LysM domain"/>
    <property type="match status" value="1"/>
</dbReference>
<dbReference type="InterPro" id="IPR050979">
    <property type="entry name" value="LD-transpeptidase"/>
</dbReference>
<dbReference type="KEGG" id="svp:Pan189_07030"/>
<dbReference type="GO" id="GO:0071555">
    <property type="term" value="P:cell wall organization"/>
    <property type="evidence" value="ECO:0007669"/>
    <property type="project" value="UniProtKB-UniRule"/>
</dbReference>
<gene>
    <name evidence="13" type="primary">ykuD</name>
    <name evidence="13" type="ORF">Pan189_07030</name>
</gene>
<dbReference type="EMBL" id="CP036268">
    <property type="protein sequence ID" value="QDT36347.1"/>
    <property type="molecule type" value="Genomic_DNA"/>
</dbReference>
<dbReference type="InterPro" id="IPR018392">
    <property type="entry name" value="LysM"/>
</dbReference>
<organism evidence="13 14">
    <name type="scientific">Stratiformator vulcanicus</name>
    <dbReference type="NCBI Taxonomy" id="2527980"/>
    <lineage>
        <taxon>Bacteria</taxon>
        <taxon>Pseudomonadati</taxon>
        <taxon>Planctomycetota</taxon>
        <taxon>Planctomycetia</taxon>
        <taxon>Planctomycetales</taxon>
        <taxon>Planctomycetaceae</taxon>
        <taxon>Stratiformator</taxon>
    </lineage>
</organism>
<keyword evidence="3" id="KW-0328">Glycosyltransferase</keyword>
<dbReference type="InterPro" id="IPR005490">
    <property type="entry name" value="LD_TPept_cat_dom"/>
</dbReference>
<keyword evidence="4 13" id="KW-0808">Transferase</keyword>
<comment type="similarity">
    <text evidence="2">Belongs to the YkuD family.</text>
</comment>
<evidence type="ECO:0000256" key="9">
    <source>
        <dbReference type="PROSITE-ProRule" id="PRU01373"/>
    </source>
</evidence>
<dbReference type="PANTHER" id="PTHR30582">
    <property type="entry name" value="L,D-TRANSPEPTIDASE"/>
    <property type="match status" value="1"/>
</dbReference>
<evidence type="ECO:0000256" key="6">
    <source>
        <dbReference type="ARBA" id="ARBA00022960"/>
    </source>
</evidence>
<dbReference type="UniPathway" id="UPA00219"/>
<dbReference type="InterPro" id="IPR038063">
    <property type="entry name" value="Transpep_catalytic_dom"/>
</dbReference>
<sequence length="456" mass="50061">MASRLRSDRPYDAFIWTVALLAFGGLTMWHFEMWPTGWNPEHAIEVTDLNGEGTEAVEDLLPESELDVPGTLVNNDFDESAHEATNNNQNSDVDLAVFEQSEPPQQAEPRFPEELNLRDQVAALPQRVPPQWPPTEPARTAEIDGPDRAVRSQAGAVIPASSVRNEGVDDGWPAQKGATDAFAIKSFHPDDQHVLPPTTSANLGRTDEDFSSEQLASPRQLSQWLQIADAKLAEGNLRDANRLFSRALWGSERPSGELLEKIDRTAAKLFFRLSDRYQADHVVKAGESIEQIARKYDVSWQYLARLNRLNSFKLTPGTKLKVVTGPFGATIDQSDFVLTLHLGKERQYVRRYPTGFGQDAPIPSGRYLVAGRVINPDYRGPDGTMVAGGSAANPLGGFRIKLTDATGRLSSVSIHGTNDANLVGRPSGPGTIRLRNEDAAELFDMLSDGSVITVQP</sequence>
<dbReference type="GO" id="GO:0018104">
    <property type="term" value="P:peptidoglycan-protein cross-linking"/>
    <property type="evidence" value="ECO:0007669"/>
    <property type="project" value="TreeGrafter"/>
</dbReference>
<dbReference type="InterPro" id="IPR036779">
    <property type="entry name" value="LysM_dom_sf"/>
</dbReference>
<dbReference type="SUPFAM" id="SSF54106">
    <property type="entry name" value="LysM domain"/>
    <property type="match status" value="1"/>
</dbReference>
<evidence type="ECO:0000256" key="7">
    <source>
        <dbReference type="ARBA" id="ARBA00022984"/>
    </source>
</evidence>
<dbReference type="Pfam" id="PF03734">
    <property type="entry name" value="YkuD"/>
    <property type="match status" value="1"/>
</dbReference>
<dbReference type="GO" id="GO:0071972">
    <property type="term" value="F:peptidoglycan L,D-transpeptidase activity"/>
    <property type="evidence" value="ECO:0007669"/>
    <property type="project" value="TreeGrafter"/>
</dbReference>
<dbReference type="PROSITE" id="PS51782">
    <property type="entry name" value="LYSM"/>
    <property type="match status" value="1"/>
</dbReference>
<dbReference type="CDD" id="cd00118">
    <property type="entry name" value="LysM"/>
    <property type="match status" value="1"/>
</dbReference>
<comment type="caution">
    <text evidence="9">Lacks conserved residue(s) required for the propagation of feature annotation.</text>
</comment>
<evidence type="ECO:0000313" key="13">
    <source>
        <dbReference type="EMBL" id="QDT36347.1"/>
    </source>
</evidence>
<evidence type="ECO:0000256" key="1">
    <source>
        <dbReference type="ARBA" id="ARBA00004752"/>
    </source>
</evidence>
<evidence type="ECO:0000256" key="3">
    <source>
        <dbReference type="ARBA" id="ARBA00022676"/>
    </source>
</evidence>
<evidence type="ECO:0000256" key="5">
    <source>
        <dbReference type="ARBA" id="ARBA00022801"/>
    </source>
</evidence>
<feature type="transmembrane region" description="Helical" evidence="10">
    <location>
        <begin position="12"/>
        <end position="31"/>
    </location>
</feature>
<keyword evidence="10" id="KW-0472">Membrane</keyword>
<protein>
    <submittedName>
        <fullName evidence="13">L,D-transpeptidase YkuD</fullName>
        <ecNumber evidence="13">2.-.-.-</ecNumber>
    </submittedName>
</protein>
<dbReference type="Pfam" id="PF01476">
    <property type="entry name" value="LysM"/>
    <property type="match status" value="1"/>
</dbReference>
<dbReference type="SMART" id="SM00257">
    <property type="entry name" value="LysM"/>
    <property type="match status" value="1"/>
</dbReference>
<dbReference type="GO" id="GO:0005576">
    <property type="term" value="C:extracellular region"/>
    <property type="evidence" value="ECO:0007669"/>
    <property type="project" value="TreeGrafter"/>
</dbReference>
<name>A0A517QXM1_9PLAN</name>
<dbReference type="Gene3D" id="2.40.440.10">
    <property type="entry name" value="L,D-transpeptidase catalytic domain-like"/>
    <property type="match status" value="1"/>
</dbReference>
<keyword evidence="8 9" id="KW-0961">Cell wall biogenesis/degradation</keyword>
<dbReference type="CDD" id="cd16913">
    <property type="entry name" value="YkuD_like"/>
    <property type="match status" value="1"/>
</dbReference>
<evidence type="ECO:0000259" key="12">
    <source>
        <dbReference type="PROSITE" id="PS52029"/>
    </source>
</evidence>
<evidence type="ECO:0000313" key="14">
    <source>
        <dbReference type="Proteomes" id="UP000317318"/>
    </source>
</evidence>
<evidence type="ECO:0000256" key="4">
    <source>
        <dbReference type="ARBA" id="ARBA00022679"/>
    </source>
</evidence>
<feature type="domain" description="LysM" evidence="11">
    <location>
        <begin position="279"/>
        <end position="322"/>
    </location>
</feature>